<dbReference type="PANTHER" id="PTHR12286">
    <property type="entry name" value="SACCHAROPINE DEHYDROGENASE-LIKE OXIDOREDUCTASE"/>
    <property type="match status" value="1"/>
</dbReference>
<organism evidence="2 3">
    <name type="scientific">Sandaracinus amylolyticus</name>
    <dbReference type="NCBI Taxonomy" id="927083"/>
    <lineage>
        <taxon>Bacteria</taxon>
        <taxon>Pseudomonadati</taxon>
        <taxon>Myxococcota</taxon>
        <taxon>Polyangia</taxon>
        <taxon>Polyangiales</taxon>
        <taxon>Sandaracinaceae</taxon>
        <taxon>Sandaracinus</taxon>
    </lineage>
</organism>
<dbReference type="PANTHER" id="PTHR12286:SF5">
    <property type="entry name" value="SACCHAROPINE DEHYDROGENASE-LIKE OXIDOREDUCTASE"/>
    <property type="match status" value="1"/>
</dbReference>
<dbReference type="SUPFAM" id="SSF51735">
    <property type="entry name" value="NAD(P)-binding Rossmann-fold domains"/>
    <property type="match status" value="1"/>
</dbReference>
<dbReference type="Proteomes" id="UP000034883">
    <property type="component" value="Chromosome"/>
</dbReference>
<dbReference type="STRING" id="927083.DB32_007465"/>
<feature type="domain" description="Saccharopine dehydrogenase NADP binding" evidence="1">
    <location>
        <begin position="10"/>
        <end position="115"/>
    </location>
</feature>
<proteinExistence type="predicted"/>
<protein>
    <submittedName>
        <fullName evidence="2">Putative membrane protein</fullName>
    </submittedName>
</protein>
<dbReference type="InterPro" id="IPR005097">
    <property type="entry name" value="Sacchrp_dh_NADP-bd"/>
</dbReference>
<name>A0A0F6YNE3_9BACT</name>
<dbReference type="AlphaFoldDB" id="A0A0F6YNE3"/>
<evidence type="ECO:0000259" key="1">
    <source>
        <dbReference type="Pfam" id="PF03435"/>
    </source>
</evidence>
<evidence type="ECO:0000313" key="3">
    <source>
        <dbReference type="Proteomes" id="UP000034883"/>
    </source>
</evidence>
<dbReference type="KEGG" id="samy:DB32_007465"/>
<dbReference type="RefSeq" id="WP_053237290.1">
    <property type="nucleotide sequence ID" value="NZ_CP011125.1"/>
</dbReference>
<keyword evidence="3" id="KW-1185">Reference proteome</keyword>
<dbReference type="GO" id="GO:0005886">
    <property type="term" value="C:plasma membrane"/>
    <property type="evidence" value="ECO:0007669"/>
    <property type="project" value="TreeGrafter"/>
</dbReference>
<dbReference type="InterPro" id="IPR051276">
    <property type="entry name" value="Saccharopine_DH-like_oxidrdct"/>
</dbReference>
<accession>A0A0F6YNE3</accession>
<dbReference type="Pfam" id="PF03435">
    <property type="entry name" value="Sacchrp_dh_NADP"/>
    <property type="match status" value="1"/>
</dbReference>
<dbReference type="OrthoDB" id="4420885at2"/>
<dbReference type="Gene3D" id="3.40.50.720">
    <property type="entry name" value="NAD(P)-binding Rossmann-like Domain"/>
    <property type="match status" value="1"/>
</dbReference>
<sequence length="390" mass="42662">MADTSRALDVVVFGATGFTGRLVCEHLAQHAPEGTRWAIAGRDERRLFAMRGELETRPRPPREVIIANVDDARSLRAMADAARVVLSTVGPYARYGEPVVEAAVEAGSDYVDITGEPAFVDRCIERFDAKARERGARIVNSCGFESIPDDLGALFTAKMLPQGAPMTIEAFVRMRATFSGGTWNTAIAGMANARENTVGRKRPRPRDAARRVRLMPRRVRWVPQLEAWAVPMPTIENEVVLRSARALDVFGPDFQFGHHLRMRHLRGVLGLALGVGGVAALAQLGPTRELLEQVRKPGEGPDAAARMRSWFELTLIGEAASHRVITTVSGGDPGYDETAKMVAQSALCLALDRASLPQRAGVITPAVAMGDRLRERLQRVGVRFQVKEKI</sequence>
<dbReference type="EMBL" id="CP011125">
    <property type="protein sequence ID" value="AKF10316.1"/>
    <property type="molecule type" value="Genomic_DNA"/>
</dbReference>
<reference evidence="2 3" key="1">
    <citation type="submission" date="2015-03" db="EMBL/GenBank/DDBJ databases">
        <title>Genome assembly of Sandaracinus amylolyticus DSM 53668.</title>
        <authorList>
            <person name="Sharma G."/>
            <person name="Subramanian S."/>
        </authorList>
    </citation>
    <scope>NUCLEOTIDE SEQUENCE [LARGE SCALE GENOMIC DNA]</scope>
    <source>
        <strain evidence="2 3">DSM 53668</strain>
    </source>
</reference>
<dbReference type="InterPro" id="IPR036291">
    <property type="entry name" value="NAD(P)-bd_dom_sf"/>
</dbReference>
<dbReference type="GO" id="GO:0009247">
    <property type="term" value="P:glycolipid biosynthetic process"/>
    <property type="evidence" value="ECO:0007669"/>
    <property type="project" value="TreeGrafter"/>
</dbReference>
<evidence type="ECO:0000313" key="2">
    <source>
        <dbReference type="EMBL" id="AKF10316.1"/>
    </source>
</evidence>
<gene>
    <name evidence="2" type="ORF">DB32_007465</name>
</gene>